<evidence type="ECO:0000313" key="2">
    <source>
        <dbReference type="Proteomes" id="UP000620046"/>
    </source>
</evidence>
<dbReference type="Proteomes" id="UP000620046">
    <property type="component" value="Unassembled WGS sequence"/>
</dbReference>
<keyword evidence="2" id="KW-1185">Reference proteome</keyword>
<protein>
    <submittedName>
        <fullName evidence="1">Uncharacterized protein</fullName>
    </submittedName>
</protein>
<proteinExistence type="predicted"/>
<sequence>MHVVCELEVLQPLDAQILVDGAVQRNRTLVEKYFSHVNYLCPAVPGSPPTAPPPKPGVGSTDEQPLYQRAKAGASWHFAPVFRQKTSTDCMRFAMNLFYAAEKPSAIA</sequence>
<gene>
    <name evidence="1" type="ORF">GCM10010981_23870</name>
</gene>
<comment type="caution">
    <text evidence="1">The sequence shown here is derived from an EMBL/GenBank/DDBJ whole genome shotgun (WGS) entry which is preliminary data.</text>
</comment>
<evidence type="ECO:0000313" key="1">
    <source>
        <dbReference type="EMBL" id="GGA34152.1"/>
    </source>
</evidence>
<accession>A0ABQ1G0D0</accession>
<organism evidence="1 2">
    <name type="scientific">Dyella nitratireducens</name>
    <dbReference type="NCBI Taxonomy" id="1849580"/>
    <lineage>
        <taxon>Bacteria</taxon>
        <taxon>Pseudomonadati</taxon>
        <taxon>Pseudomonadota</taxon>
        <taxon>Gammaproteobacteria</taxon>
        <taxon>Lysobacterales</taxon>
        <taxon>Rhodanobacteraceae</taxon>
        <taxon>Dyella</taxon>
    </lineage>
</organism>
<dbReference type="EMBL" id="BMJA01000002">
    <property type="protein sequence ID" value="GGA34152.1"/>
    <property type="molecule type" value="Genomic_DNA"/>
</dbReference>
<reference evidence="2" key="1">
    <citation type="journal article" date="2019" name="Int. J. Syst. Evol. Microbiol.">
        <title>The Global Catalogue of Microorganisms (GCM) 10K type strain sequencing project: providing services to taxonomists for standard genome sequencing and annotation.</title>
        <authorList>
            <consortium name="The Broad Institute Genomics Platform"/>
            <consortium name="The Broad Institute Genome Sequencing Center for Infectious Disease"/>
            <person name="Wu L."/>
            <person name="Ma J."/>
        </authorList>
    </citation>
    <scope>NUCLEOTIDE SEQUENCE [LARGE SCALE GENOMIC DNA]</scope>
    <source>
        <strain evidence="2">CGMCC 1.15439</strain>
    </source>
</reference>
<name>A0ABQ1G0D0_9GAMM</name>